<sequence length="136" mass="14985">MTGSKMSCARAVARQVKARGLDLRALHIAFTTVTTETHFDNISVAEDHDSLGLFQQRPSMGWGTPAQLIDPVYATNAFLDAMFRAYPNNSWQTGDIPTICQRIQKSGFPDGSNYRSQLAQATTVANFVWNSFAVPV</sequence>
<accession>A0ABU4U872</accession>
<name>A0ABU4U872_9PSEU</name>
<organism evidence="1 2">
    <name type="scientific">Lentzea kristufekii</name>
    <dbReference type="NCBI Taxonomy" id="3095430"/>
    <lineage>
        <taxon>Bacteria</taxon>
        <taxon>Bacillati</taxon>
        <taxon>Actinomycetota</taxon>
        <taxon>Actinomycetes</taxon>
        <taxon>Pseudonocardiales</taxon>
        <taxon>Pseudonocardiaceae</taxon>
        <taxon>Lentzea</taxon>
    </lineage>
</organism>
<protein>
    <submittedName>
        <fullName evidence="1">NlpC/P60 family protein</fullName>
    </submittedName>
</protein>
<evidence type="ECO:0000313" key="2">
    <source>
        <dbReference type="Proteomes" id="UP001271792"/>
    </source>
</evidence>
<feature type="non-terminal residue" evidence="1">
    <location>
        <position position="136"/>
    </location>
</feature>
<dbReference type="EMBL" id="JAXAVV010000087">
    <property type="protein sequence ID" value="MDX8056799.1"/>
    <property type="molecule type" value="Genomic_DNA"/>
</dbReference>
<reference evidence="1 2" key="1">
    <citation type="submission" date="2023-11" db="EMBL/GenBank/DDBJ databases">
        <title>Lentzea sokolovensis, sp. nov., Lentzea kristufkii, sp. nov., and Lentzea miocenensis, sp. nov., rare actinobacteria from Sokolov Coal Basin, Miocene lacustrine sediment, Czech Republic.</title>
        <authorList>
            <person name="Lara A."/>
            <person name="Kotroba L."/>
            <person name="Nouioui I."/>
            <person name="Neumann-Schaal M."/>
            <person name="Mast Y."/>
            <person name="Chronakova A."/>
        </authorList>
    </citation>
    <scope>NUCLEOTIDE SEQUENCE [LARGE SCALE GENOMIC DNA]</scope>
    <source>
        <strain evidence="1 2">BCCO 10_0798</strain>
    </source>
</reference>
<comment type="caution">
    <text evidence="1">The sequence shown here is derived from an EMBL/GenBank/DDBJ whole genome shotgun (WGS) entry which is preliminary data.</text>
</comment>
<dbReference type="Proteomes" id="UP001271792">
    <property type="component" value="Unassembled WGS sequence"/>
</dbReference>
<keyword evidence="2" id="KW-1185">Reference proteome</keyword>
<proteinExistence type="predicted"/>
<evidence type="ECO:0000313" key="1">
    <source>
        <dbReference type="EMBL" id="MDX8056799.1"/>
    </source>
</evidence>
<gene>
    <name evidence="1" type="ORF">SK571_46190</name>
</gene>